<dbReference type="Proteomes" id="UP000238479">
    <property type="component" value="Chromosome 5"/>
</dbReference>
<reference evidence="1 2" key="1">
    <citation type="journal article" date="2018" name="Nat. Genet.">
        <title>The Rosa genome provides new insights in the design of modern roses.</title>
        <authorList>
            <person name="Bendahmane M."/>
        </authorList>
    </citation>
    <scope>NUCLEOTIDE SEQUENCE [LARGE SCALE GENOMIC DNA]</scope>
    <source>
        <strain evidence="2">cv. Old Blush</strain>
    </source>
</reference>
<dbReference type="AlphaFoldDB" id="A0A2P6QBT3"/>
<comment type="caution">
    <text evidence="1">The sequence shown here is derived from an EMBL/GenBank/DDBJ whole genome shotgun (WGS) entry which is preliminary data.</text>
</comment>
<proteinExistence type="predicted"/>
<keyword evidence="2" id="KW-1185">Reference proteome</keyword>
<accession>A0A2P6QBT3</accession>
<dbReference type="Gramene" id="PRQ31623">
    <property type="protein sequence ID" value="PRQ31623"/>
    <property type="gene ID" value="RchiOBHm_Chr5g0037531"/>
</dbReference>
<dbReference type="EMBL" id="PDCK01000043">
    <property type="protein sequence ID" value="PRQ31623.1"/>
    <property type="molecule type" value="Genomic_DNA"/>
</dbReference>
<name>A0A2P6QBT3_ROSCH</name>
<organism evidence="1 2">
    <name type="scientific">Rosa chinensis</name>
    <name type="common">China rose</name>
    <dbReference type="NCBI Taxonomy" id="74649"/>
    <lineage>
        <taxon>Eukaryota</taxon>
        <taxon>Viridiplantae</taxon>
        <taxon>Streptophyta</taxon>
        <taxon>Embryophyta</taxon>
        <taxon>Tracheophyta</taxon>
        <taxon>Spermatophyta</taxon>
        <taxon>Magnoliopsida</taxon>
        <taxon>eudicotyledons</taxon>
        <taxon>Gunneridae</taxon>
        <taxon>Pentapetalae</taxon>
        <taxon>rosids</taxon>
        <taxon>fabids</taxon>
        <taxon>Rosales</taxon>
        <taxon>Rosaceae</taxon>
        <taxon>Rosoideae</taxon>
        <taxon>Rosoideae incertae sedis</taxon>
        <taxon>Rosa</taxon>
    </lineage>
</organism>
<sequence length="51" mass="6074">MISYKKSLNKCVKSFKCSFSNYMLELNFCRIRTLAQSLLDRLLMQLMGMKF</sequence>
<evidence type="ECO:0000313" key="1">
    <source>
        <dbReference type="EMBL" id="PRQ31623.1"/>
    </source>
</evidence>
<protein>
    <submittedName>
        <fullName evidence="1">Uncharacterized protein</fullName>
    </submittedName>
</protein>
<gene>
    <name evidence="1" type="ORF">RchiOBHm_Chr5g0037531</name>
</gene>
<evidence type="ECO:0000313" key="2">
    <source>
        <dbReference type="Proteomes" id="UP000238479"/>
    </source>
</evidence>